<dbReference type="Gene3D" id="3.40.50.790">
    <property type="match status" value="1"/>
</dbReference>
<evidence type="ECO:0000256" key="1">
    <source>
        <dbReference type="SAM" id="MobiDB-lite"/>
    </source>
</evidence>
<feature type="compositionally biased region" description="Low complexity" evidence="1">
    <location>
        <begin position="8"/>
        <end position="25"/>
    </location>
</feature>
<dbReference type="STRING" id="41875.K8ESX5"/>
<dbReference type="GO" id="GO:0003723">
    <property type="term" value="F:RNA binding"/>
    <property type="evidence" value="ECO:0007669"/>
    <property type="project" value="InterPro"/>
</dbReference>
<dbReference type="GeneID" id="19017099"/>
<sequence length="287" mass="31802">MVAKPKKAPAASAAKKTKAATTTTTTKKKTKKKEEEDEEQPQPSRVDKAQIQKAIAALRLHLDKVKQEKEKDPLFEDEGDDAYSVLISLRTQPVGSAKSNAKMKAIRIPHSMINLETAELCLIVKDNDGKGHKEAKLKVESMGEDKAGIAKVLGVSKLRNNYKPHEAKRKLCDSYDLFLADERVIPVLPKLLGKTFFKKKRQPIPVDLTKKDWAKEIRSKTSATYLSLSSGTCVRVKTGTSAMSVEDVVENTVVAIEGAVKHIPRRWGNIQSIFVKCNETVALPLYP</sequence>
<gene>
    <name evidence="2" type="ORF">Bathy03g05620</name>
</gene>
<evidence type="ECO:0000313" key="3">
    <source>
        <dbReference type="Proteomes" id="UP000198341"/>
    </source>
</evidence>
<dbReference type="RefSeq" id="XP_007514088.1">
    <property type="nucleotide sequence ID" value="XM_007514026.1"/>
</dbReference>
<accession>K8ESX5</accession>
<proteinExistence type="predicted"/>
<name>K8ESX5_9CHLO</name>
<dbReference type="Proteomes" id="UP000198341">
    <property type="component" value="Chromosome 3"/>
</dbReference>
<dbReference type="InterPro" id="IPR028364">
    <property type="entry name" value="Ribosomal_uL1/biogenesis"/>
</dbReference>
<reference evidence="2 3" key="1">
    <citation type="submission" date="2011-10" db="EMBL/GenBank/DDBJ databases">
        <authorList>
            <person name="Genoscope - CEA"/>
        </authorList>
    </citation>
    <scope>NUCLEOTIDE SEQUENCE [LARGE SCALE GENOMIC DNA]</scope>
    <source>
        <strain evidence="2 3">RCC 1105</strain>
    </source>
</reference>
<dbReference type="eggNOG" id="KOG1685">
    <property type="taxonomic scope" value="Eukaryota"/>
</dbReference>
<keyword evidence="3" id="KW-1185">Reference proteome</keyword>
<dbReference type="PANTHER" id="PTHR23105">
    <property type="entry name" value="RIBOSOMAL PROTEIN L7AE FAMILY MEMBER"/>
    <property type="match status" value="1"/>
</dbReference>
<dbReference type="InterPro" id="IPR023674">
    <property type="entry name" value="Ribosomal_uL1-like"/>
</dbReference>
<dbReference type="AlphaFoldDB" id="K8ESX5"/>
<dbReference type="InterPro" id="IPR016095">
    <property type="entry name" value="Ribosomal_uL1_3-a/b-sand"/>
</dbReference>
<evidence type="ECO:0008006" key="4">
    <source>
        <dbReference type="Google" id="ProtNLM"/>
    </source>
</evidence>
<dbReference type="FunFam" id="3.40.50.790:FF:000012">
    <property type="entry name" value="Ribosomal protein L1p/L10e family"/>
    <property type="match status" value="1"/>
</dbReference>
<dbReference type="KEGG" id="bpg:Bathy03g05620"/>
<dbReference type="InterPro" id="IPR050257">
    <property type="entry name" value="eL8/uL1-like"/>
</dbReference>
<dbReference type="EMBL" id="FO082276">
    <property type="protein sequence ID" value="CCO15525.1"/>
    <property type="molecule type" value="Genomic_DNA"/>
</dbReference>
<organism evidence="2 3">
    <name type="scientific">Bathycoccus prasinos</name>
    <dbReference type="NCBI Taxonomy" id="41875"/>
    <lineage>
        <taxon>Eukaryota</taxon>
        <taxon>Viridiplantae</taxon>
        <taxon>Chlorophyta</taxon>
        <taxon>Mamiellophyceae</taxon>
        <taxon>Mamiellales</taxon>
        <taxon>Bathycoccaceae</taxon>
        <taxon>Bathycoccus</taxon>
    </lineage>
</organism>
<dbReference type="OrthoDB" id="10251727at2759"/>
<dbReference type="CDD" id="cd00403">
    <property type="entry name" value="Ribosomal_L1"/>
    <property type="match status" value="1"/>
</dbReference>
<dbReference type="Pfam" id="PF00687">
    <property type="entry name" value="Ribosomal_L1"/>
    <property type="match status" value="1"/>
</dbReference>
<feature type="region of interest" description="Disordered" evidence="1">
    <location>
        <begin position="1"/>
        <end position="49"/>
    </location>
</feature>
<dbReference type="SUPFAM" id="SSF56808">
    <property type="entry name" value="Ribosomal protein L1"/>
    <property type="match status" value="1"/>
</dbReference>
<evidence type="ECO:0000313" key="2">
    <source>
        <dbReference type="EMBL" id="CCO15525.1"/>
    </source>
</evidence>
<protein>
    <recommendedName>
        <fullName evidence="4">Ribosomal protein L1</fullName>
    </recommendedName>
</protein>